<evidence type="ECO:0008006" key="4">
    <source>
        <dbReference type="Google" id="ProtNLM"/>
    </source>
</evidence>
<dbReference type="Pfam" id="PF01190">
    <property type="entry name" value="Pollen_Ole_e_1"/>
    <property type="match status" value="1"/>
</dbReference>
<sequence length="194" mass="21124">MYHDISLLHNYSTFVFSSMAPPWMITALFLFLAFADIQSSTCHVVKGSVSCLDCAKHDDLSDVNVLVKCDKVKQFATTTTEKDGSFETKLNVDPSSTNCQAQLLGGPEQLCSYKKSLVSKIVKDHDSKSYTISTPLAFFTSCPSNTKLPSSPSNAKTGTATPFESSKTIDLPLPSEWGLPPTSYYIPIIPIGIP</sequence>
<proteinExistence type="predicted"/>
<evidence type="ECO:0000313" key="2">
    <source>
        <dbReference type="EMBL" id="PIA28185.1"/>
    </source>
</evidence>
<reference evidence="2 3" key="1">
    <citation type="submission" date="2017-09" db="EMBL/GenBank/DDBJ databases">
        <title>WGS assembly of Aquilegia coerulea Goldsmith.</title>
        <authorList>
            <person name="Hodges S."/>
            <person name="Kramer E."/>
            <person name="Nordborg M."/>
            <person name="Tomkins J."/>
            <person name="Borevitz J."/>
            <person name="Derieg N."/>
            <person name="Yan J."/>
            <person name="Mihaltcheva S."/>
            <person name="Hayes R.D."/>
            <person name="Rokhsar D."/>
        </authorList>
    </citation>
    <scope>NUCLEOTIDE SEQUENCE [LARGE SCALE GENOMIC DNA]</scope>
    <source>
        <strain evidence="3">cv. Goldsmith</strain>
    </source>
</reference>
<accession>A0A2G5CA82</accession>
<protein>
    <recommendedName>
        <fullName evidence="4">Pollen Ole e 1 allergen and extensin family protein</fullName>
    </recommendedName>
</protein>
<keyword evidence="3" id="KW-1185">Reference proteome</keyword>
<feature type="region of interest" description="Disordered" evidence="1">
    <location>
        <begin position="146"/>
        <end position="165"/>
    </location>
</feature>
<dbReference type="Proteomes" id="UP000230069">
    <property type="component" value="Unassembled WGS sequence"/>
</dbReference>
<evidence type="ECO:0000256" key="1">
    <source>
        <dbReference type="SAM" id="MobiDB-lite"/>
    </source>
</evidence>
<dbReference type="AlphaFoldDB" id="A0A2G5CA82"/>
<organism evidence="2 3">
    <name type="scientific">Aquilegia coerulea</name>
    <name type="common">Rocky mountain columbine</name>
    <dbReference type="NCBI Taxonomy" id="218851"/>
    <lineage>
        <taxon>Eukaryota</taxon>
        <taxon>Viridiplantae</taxon>
        <taxon>Streptophyta</taxon>
        <taxon>Embryophyta</taxon>
        <taxon>Tracheophyta</taxon>
        <taxon>Spermatophyta</taxon>
        <taxon>Magnoliopsida</taxon>
        <taxon>Ranunculales</taxon>
        <taxon>Ranunculaceae</taxon>
        <taxon>Thalictroideae</taxon>
        <taxon>Aquilegia</taxon>
    </lineage>
</organism>
<dbReference type="OrthoDB" id="1104395at2759"/>
<name>A0A2G5CA82_AQUCA</name>
<dbReference type="EMBL" id="KZ305089">
    <property type="protein sequence ID" value="PIA28185.1"/>
    <property type="molecule type" value="Genomic_DNA"/>
</dbReference>
<dbReference type="InParanoid" id="A0A2G5CA82"/>
<evidence type="ECO:0000313" key="3">
    <source>
        <dbReference type="Proteomes" id="UP000230069"/>
    </source>
</evidence>
<gene>
    <name evidence="2" type="ORF">AQUCO_07200080v1</name>
</gene>